<organism evidence="1 2">
    <name type="scientific">Rhipicephalus sanguineus</name>
    <name type="common">Brown dog tick</name>
    <name type="synonym">Ixodes sanguineus</name>
    <dbReference type="NCBI Taxonomy" id="34632"/>
    <lineage>
        <taxon>Eukaryota</taxon>
        <taxon>Metazoa</taxon>
        <taxon>Ecdysozoa</taxon>
        <taxon>Arthropoda</taxon>
        <taxon>Chelicerata</taxon>
        <taxon>Arachnida</taxon>
        <taxon>Acari</taxon>
        <taxon>Parasitiformes</taxon>
        <taxon>Ixodida</taxon>
        <taxon>Ixodoidea</taxon>
        <taxon>Ixodidae</taxon>
        <taxon>Rhipicephalinae</taxon>
        <taxon>Rhipicephalus</taxon>
        <taxon>Rhipicephalus</taxon>
    </lineage>
</organism>
<comment type="caution">
    <text evidence="1">The sequence shown here is derived from an EMBL/GenBank/DDBJ whole genome shotgun (WGS) entry which is preliminary data.</text>
</comment>
<dbReference type="AlphaFoldDB" id="A0A9D4PFF3"/>
<evidence type="ECO:0000313" key="1">
    <source>
        <dbReference type="EMBL" id="KAH7939478.1"/>
    </source>
</evidence>
<accession>A0A9D4PFF3</accession>
<dbReference type="EMBL" id="JABSTV010001254">
    <property type="protein sequence ID" value="KAH7939478.1"/>
    <property type="molecule type" value="Genomic_DNA"/>
</dbReference>
<name>A0A9D4PFF3_RHISA</name>
<keyword evidence="2" id="KW-1185">Reference proteome</keyword>
<dbReference type="Proteomes" id="UP000821837">
    <property type="component" value="Chromosome 8"/>
</dbReference>
<protein>
    <submittedName>
        <fullName evidence="1">Uncharacterized protein</fullName>
    </submittedName>
</protein>
<proteinExistence type="predicted"/>
<evidence type="ECO:0000313" key="2">
    <source>
        <dbReference type="Proteomes" id="UP000821837"/>
    </source>
</evidence>
<reference evidence="1" key="2">
    <citation type="submission" date="2021-09" db="EMBL/GenBank/DDBJ databases">
        <authorList>
            <person name="Jia N."/>
            <person name="Wang J."/>
            <person name="Shi W."/>
            <person name="Du L."/>
            <person name="Sun Y."/>
            <person name="Zhan W."/>
            <person name="Jiang J."/>
            <person name="Wang Q."/>
            <person name="Zhang B."/>
            <person name="Ji P."/>
            <person name="Sakyi L.B."/>
            <person name="Cui X."/>
            <person name="Yuan T."/>
            <person name="Jiang B."/>
            <person name="Yang W."/>
            <person name="Lam T.T.-Y."/>
            <person name="Chang Q."/>
            <person name="Ding S."/>
            <person name="Wang X."/>
            <person name="Zhu J."/>
            <person name="Ruan X."/>
            <person name="Zhao L."/>
            <person name="Wei J."/>
            <person name="Que T."/>
            <person name="Du C."/>
            <person name="Cheng J."/>
            <person name="Dai P."/>
            <person name="Han X."/>
            <person name="Huang E."/>
            <person name="Gao Y."/>
            <person name="Liu J."/>
            <person name="Shao H."/>
            <person name="Ye R."/>
            <person name="Li L."/>
            <person name="Wei W."/>
            <person name="Wang X."/>
            <person name="Wang C."/>
            <person name="Huo Q."/>
            <person name="Li W."/>
            <person name="Guo W."/>
            <person name="Chen H."/>
            <person name="Chen S."/>
            <person name="Zhou L."/>
            <person name="Zhou L."/>
            <person name="Ni X."/>
            <person name="Tian J."/>
            <person name="Zhou Y."/>
            <person name="Sheng Y."/>
            <person name="Liu T."/>
            <person name="Pan Y."/>
            <person name="Xia L."/>
            <person name="Li J."/>
            <person name="Zhao F."/>
            <person name="Cao W."/>
        </authorList>
    </citation>
    <scope>NUCLEOTIDE SEQUENCE</scope>
    <source>
        <strain evidence="1">Rsan-2018</strain>
        <tissue evidence="1">Larvae</tissue>
    </source>
</reference>
<sequence>MTLYRSYRQGIERERFYDNTWGSSLLAETCGGVLRTRPLQNKYAPSASTTCHRCSVAAETIQHVVLESNGLRPGPNEPPLEQTDFSALATGHLTGKRLK</sequence>
<reference evidence="1" key="1">
    <citation type="journal article" date="2020" name="Cell">
        <title>Large-Scale Comparative Analyses of Tick Genomes Elucidate Their Genetic Diversity and Vector Capacities.</title>
        <authorList>
            <consortium name="Tick Genome and Microbiome Consortium (TIGMIC)"/>
            <person name="Jia N."/>
            <person name="Wang J."/>
            <person name="Shi W."/>
            <person name="Du L."/>
            <person name="Sun Y."/>
            <person name="Zhan W."/>
            <person name="Jiang J.F."/>
            <person name="Wang Q."/>
            <person name="Zhang B."/>
            <person name="Ji P."/>
            <person name="Bell-Sakyi L."/>
            <person name="Cui X.M."/>
            <person name="Yuan T.T."/>
            <person name="Jiang B.G."/>
            <person name="Yang W.F."/>
            <person name="Lam T.T."/>
            <person name="Chang Q.C."/>
            <person name="Ding S.J."/>
            <person name="Wang X.J."/>
            <person name="Zhu J.G."/>
            <person name="Ruan X.D."/>
            <person name="Zhao L."/>
            <person name="Wei J.T."/>
            <person name="Ye R.Z."/>
            <person name="Que T.C."/>
            <person name="Du C.H."/>
            <person name="Zhou Y.H."/>
            <person name="Cheng J.X."/>
            <person name="Dai P.F."/>
            <person name="Guo W.B."/>
            <person name="Han X.H."/>
            <person name="Huang E.J."/>
            <person name="Li L.F."/>
            <person name="Wei W."/>
            <person name="Gao Y.C."/>
            <person name="Liu J.Z."/>
            <person name="Shao H.Z."/>
            <person name="Wang X."/>
            <person name="Wang C.C."/>
            <person name="Yang T.C."/>
            <person name="Huo Q.B."/>
            <person name="Li W."/>
            <person name="Chen H.Y."/>
            <person name="Chen S.E."/>
            <person name="Zhou L.G."/>
            <person name="Ni X.B."/>
            <person name="Tian J.H."/>
            <person name="Sheng Y."/>
            <person name="Liu T."/>
            <person name="Pan Y.S."/>
            <person name="Xia L.Y."/>
            <person name="Li J."/>
            <person name="Zhao F."/>
            <person name="Cao W.C."/>
        </authorList>
    </citation>
    <scope>NUCLEOTIDE SEQUENCE</scope>
    <source>
        <strain evidence="1">Rsan-2018</strain>
    </source>
</reference>
<gene>
    <name evidence="1" type="ORF">HPB52_013045</name>
</gene>